<feature type="compositionally biased region" description="Polar residues" evidence="6">
    <location>
        <begin position="1326"/>
        <end position="1341"/>
    </location>
</feature>
<feature type="compositionally biased region" description="Polar residues" evidence="6">
    <location>
        <begin position="569"/>
        <end position="589"/>
    </location>
</feature>
<sequence>MRFLTRVTTAILACSTATLAQNSTFLNPVLPGWHSDPSCVNVDETFFCVTSTFISFPGLPIYASKDLVDWKHISHAWNRESQLPGYSYATKGQQEGMYAATIRHHQGVFYVICEYLGSGDLAGVLFKTTNPFDDESWSDPVRFEAGKIDPDLFWDDDGKVYVATQGIILQEMNIGTGEMGPISQLWNGTGGVWPEGPHIYKKDGWYYLLIAEGGTAEDHSVTMARAKNITGPYQSSPFNPHLTNRGTSEYFQTVGHADLFQDSNGKWWSVALATRVGPNGTSFPMGRETVLTPVTWESGQWPVFQPVRGKMEGWQLPARSRDLPGNGPFNSDPDVYDFPPGSPIPRNLVYWRVPRDGAFKTTHKGLQVMLGRNNLAGSFNVSDPASRAVNFIGRRQTDSTFDFSVDMSFDPKSDGQEAGITAFLWQTANIQLGLVRNNGTTYLRYNSTEEVEKKMPVPTSWHGKPMRLRITMPDPKTYLFSAMLVNGKSRQISFGRASTAQLSPSGSFVGTLIGVYATCNGAGSGLDCPTTTPKAYFRRWRYKADVQLANNMYDHPDNKVTVGEEAAASITSSPPRNSPDNEPISASWSSDEDDLNTSPILKPGFSSSPTDNDDSLASSPPPFISSCSPSPSQKKENVPSGLPRENPFSSTYNAPPHRPAKDIESFPSPAATPTPPPRSGRVSELTSARIAAYEARTAEAAARATTGTPVANLESQSSLLNEAAETSFASQPPDSFYKDAIQQSPESLSDPINKLDESKKPRTARHASLSARPTTKPNQLILGEENDKRSTSVSPQVSSFADFYVAATDKFPGLSDDGALEPDRPQEDQVSSGPSARRSGIVLSELEEEVIRGKDNDLAIADDDEEEEEWWEMEDEDERKPCLRSLSHFQIGGEHDMTALPISALSSREGHSTIPDSRFSFVSDAPSVLDLSDAQWEEDSRLYWDDACAELNGVADSVLAANEDDPRFARINPHFSRSAIPPKGERSEPAEFSDQKSSREDVLQVFLSGHPKYEVSNVFHESIDRTKHLNEEADRRATCIDDPDAELSPPTCPVYENLKLPLHEQLSNILPSPSNFTPPLRPDPFAVWTYEYRPKDHSLQVIKTASTTPGLELKDDSLKARAEQYRRNRELLQGALKESLILEQHELRRDLERLEATKRGVQGSISTLSMFPSRHRFGNAKWRLALAGQREREVSERRREALEYRESQERTSAAELCPLDQELDQALNALEPIAEPLLESSRTNIATANLATGECFPFVNQAGPRRAATRRSSSEYSDRRAKSKDEVASPQSVPEKPDMVDVGNVPKHPHPSGAQDRAAAYRIMKSVQTYHNSGRKSQASARSGPVYGESARAGRTKERRRQEDVVVTGPSRHEEQYPKRQNIVQQ</sequence>
<comment type="similarity">
    <text evidence="1">Belongs to the glycosyl hydrolase 43 family.</text>
</comment>
<dbReference type="InterPro" id="IPR006710">
    <property type="entry name" value="Glyco_hydro_43"/>
</dbReference>
<keyword evidence="7" id="KW-0732">Signal</keyword>
<dbReference type="RefSeq" id="XP_038782993.1">
    <property type="nucleotide sequence ID" value="XM_038934191.1"/>
</dbReference>
<feature type="site" description="Important for catalytic activity, responsible for pKa modulation of the active site Glu and correct orientation of both the proton donor and substrate" evidence="5">
    <location>
        <position position="149"/>
    </location>
</feature>
<accession>A0A8H7B0Y9</accession>
<feature type="chain" id="PRO_5034950421" evidence="7">
    <location>
        <begin position="21"/>
        <end position="1386"/>
    </location>
</feature>
<dbReference type="CDD" id="cd18833">
    <property type="entry name" value="GH43_PcXyl-like"/>
    <property type="match status" value="1"/>
</dbReference>
<reference evidence="9" key="1">
    <citation type="submission" date="2020-01" db="EMBL/GenBank/DDBJ databases">
        <authorList>
            <person name="Feng Z.H.Z."/>
        </authorList>
    </citation>
    <scope>NUCLEOTIDE SEQUENCE</scope>
    <source>
        <strain evidence="9">CBS107.38</strain>
    </source>
</reference>
<feature type="active site" description="Proton acceptor" evidence="4">
    <location>
        <position position="36"/>
    </location>
</feature>
<dbReference type="GeneID" id="62207369"/>
<keyword evidence="10" id="KW-1185">Reference proteome</keyword>
<feature type="region of interest" description="Disordered" evidence="6">
    <location>
        <begin position="973"/>
        <end position="997"/>
    </location>
</feature>
<evidence type="ECO:0000259" key="8">
    <source>
        <dbReference type="Pfam" id="PF17851"/>
    </source>
</evidence>
<feature type="region of interest" description="Disordered" evidence="6">
    <location>
        <begin position="811"/>
        <end position="842"/>
    </location>
</feature>
<dbReference type="SUPFAM" id="SSF49899">
    <property type="entry name" value="Concanavalin A-like lectins/glucanases"/>
    <property type="match status" value="1"/>
</dbReference>
<dbReference type="InterPro" id="IPR051795">
    <property type="entry name" value="Glycosyl_Hydrlase_43"/>
</dbReference>
<feature type="region of interest" description="Disordered" evidence="6">
    <location>
        <begin position="1262"/>
        <end position="1386"/>
    </location>
</feature>
<feature type="region of interest" description="Disordered" evidence="6">
    <location>
        <begin position="698"/>
        <end position="795"/>
    </location>
</feature>
<feature type="region of interest" description="Disordered" evidence="6">
    <location>
        <begin position="564"/>
        <end position="686"/>
    </location>
</feature>
<dbReference type="Gene3D" id="2.60.120.200">
    <property type="match status" value="1"/>
</dbReference>
<evidence type="ECO:0000256" key="6">
    <source>
        <dbReference type="SAM" id="MobiDB-lite"/>
    </source>
</evidence>
<dbReference type="PANTHER" id="PTHR42812">
    <property type="entry name" value="BETA-XYLOSIDASE"/>
    <property type="match status" value="1"/>
</dbReference>
<dbReference type="Proteomes" id="UP000596902">
    <property type="component" value="Unassembled WGS sequence"/>
</dbReference>
<evidence type="ECO:0000256" key="1">
    <source>
        <dbReference type="ARBA" id="ARBA00009865"/>
    </source>
</evidence>
<keyword evidence="2 9" id="KW-0378">Hydrolase</keyword>
<dbReference type="Pfam" id="PF04616">
    <property type="entry name" value="Glyco_hydro_43"/>
    <property type="match status" value="1"/>
</dbReference>
<evidence type="ECO:0000256" key="5">
    <source>
        <dbReference type="PIRSR" id="PIRSR606710-2"/>
    </source>
</evidence>
<feature type="compositionally biased region" description="Polar residues" evidence="6">
    <location>
        <begin position="707"/>
        <end position="720"/>
    </location>
</feature>
<gene>
    <name evidence="9" type="ORF">GT037_009144</name>
</gene>
<evidence type="ECO:0000256" key="7">
    <source>
        <dbReference type="SAM" id="SignalP"/>
    </source>
</evidence>
<dbReference type="InterPro" id="IPR041542">
    <property type="entry name" value="GH43_C2"/>
</dbReference>
<dbReference type="Gene3D" id="2.115.10.20">
    <property type="entry name" value="Glycosyl hydrolase domain, family 43"/>
    <property type="match status" value="1"/>
</dbReference>
<feature type="signal peptide" evidence="7">
    <location>
        <begin position="1"/>
        <end position="20"/>
    </location>
</feature>
<feature type="compositionally biased region" description="Basic and acidic residues" evidence="6">
    <location>
        <begin position="983"/>
        <end position="997"/>
    </location>
</feature>
<evidence type="ECO:0000313" key="10">
    <source>
        <dbReference type="Proteomes" id="UP000596902"/>
    </source>
</evidence>
<dbReference type="EMBL" id="JAAABM010000015">
    <property type="protein sequence ID" value="KAF7672643.1"/>
    <property type="molecule type" value="Genomic_DNA"/>
</dbReference>
<feature type="active site" description="Proton donor" evidence="4">
    <location>
        <position position="195"/>
    </location>
</feature>
<organism evidence="9 10">
    <name type="scientific">Alternaria burnsii</name>
    <dbReference type="NCBI Taxonomy" id="1187904"/>
    <lineage>
        <taxon>Eukaryota</taxon>
        <taxon>Fungi</taxon>
        <taxon>Dikarya</taxon>
        <taxon>Ascomycota</taxon>
        <taxon>Pezizomycotina</taxon>
        <taxon>Dothideomycetes</taxon>
        <taxon>Pleosporomycetidae</taxon>
        <taxon>Pleosporales</taxon>
        <taxon>Pleosporineae</taxon>
        <taxon>Pleosporaceae</taxon>
        <taxon>Alternaria</taxon>
        <taxon>Alternaria sect. Alternaria</taxon>
    </lineage>
</organism>
<dbReference type="InterPro" id="IPR013320">
    <property type="entry name" value="ConA-like_dom_sf"/>
</dbReference>
<dbReference type="InterPro" id="IPR023296">
    <property type="entry name" value="Glyco_hydro_beta-prop_sf"/>
</dbReference>
<dbReference type="SUPFAM" id="SSF75005">
    <property type="entry name" value="Arabinanase/levansucrase/invertase"/>
    <property type="match status" value="1"/>
</dbReference>
<evidence type="ECO:0000256" key="4">
    <source>
        <dbReference type="PIRSR" id="PIRSR606710-1"/>
    </source>
</evidence>
<evidence type="ECO:0000313" key="9">
    <source>
        <dbReference type="EMBL" id="KAF7672643.1"/>
    </source>
</evidence>
<feature type="domain" description="Beta-xylosidase C-terminal Concanavalin A-like" evidence="8">
    <location>
        <begin position="349"/>
        <end position="525"/>
    </location>
</feature>
<keyword evidence="3" id="KW-0326">Glycosidase</keyword>
<evidence type="ECO:0000256" key="3">
    <source>
        <dbReference type="ARBA" id="ARBA00023295"/>
    </source>
</evidence>
<reference evidence="9" key="2">
    <citation type="submission" date="2020-08" db="EMBL/GenBank/DDBJ databases">
        <title>Draft Genome Sequence of Cumin Blight Pathogen Alternaria burnsii.</title>
        <authorList>
            <person name="Feng Z."/>
        </authorList>
    </citation>
    <scope>NUCLEOTIDE SEQUENCE</scope>
    <source>
        <strain evidence="9">CBS107.38</strain>
    </source>
</reference>
<dbReference type="GO" id="GO:0005975">
    <property type="term" value="P:carbohydrate metabolic process"/>
    <property type="evidence" value="ECO:0007669"/>
    <property type="project" value="InterPro"/>
</dbReference>
<comment type="caution">
    <text evidence="9">The sequence shown here is derived from an EMBL/GenBank/DDBJ whole genome shotgun (WGS) entry which is preliminary data.</text>
</comment>
<dbReference type="GO" id="GO:0004553">
    <property type="term" value="F:hydrolase activity, hydrolyzing O-glycosyl compounds"/>
    <property type="evidence" value="ECO:0007669"/>
    <property type="project" value="InterPro"/>
</dbReference>
<dbReference type="PANTHER" id="PTHR42812:SF17">
    <property type="entry name" value="BETA-XYLOSIDASE C-TERMINAL CONCANAVALIN A-LIKE DOMAIN-CONTAINING PROTEIN-RELATED"/>
    <property type="match status" value="1"/>
</dbReference>
<name>A0A8H7B0Y9_9PLEO</name>
<protein>
    <submittedName>
        <fullName evidence="9">Glycoside hydrolase family 43 protein</fullName>
    </submittedName>
</protein>
<dbReference type="Pfam" id="PF17851">
    <property type="entry name" value="GH43_C2"/>
    <property type="match status" value="1"/>
</dbReference>
<evidence type="ECO:0000256" key="2">
    <source>
        <dbReference type="ARBA" id="ARBA00022801"/>
    </source>
</evidence>
<feature type="compositionally biased region" description="Basic and acidic residues" evidence="6">
    <location>
        <begin position="1272"/>
        <end position="1287"/>
    </location>
</feature>
<proteinExistence type="inferred from homology"/>
<feature type="compositionally biased region" description="Acidic residues" evidence="6">
    <location>
        <begin position="860"/>
        <end position="877"/>
    </location>
</feature>
<feature type="region of interest" description="Disordered" evidence="6">
    <location>
        <begin position="854"/>
        <end position="877"/>
    </location>
</feature>